<keyword evidence="1" id="KW-1133">Transmembrane helix</keyword>
<gene>
    <name evidence="2" type="ORF">PFTANZ_00269</name>
</gene>
<reference evidence="2 3" key="2">
    <citation type="submission" date="2013-02" db="EMBL/GenBank/DDBJ databases">
        <title>The Genome Sequence of Plasmodium falciparum Tanzania (2000708).</title>
        <authorList>
            <consortium name="The Broad Institute Genome Sequencing Platform"/>
            <consortium name="The Broad Institute Genome Sequencing Center for Infectious Disease"/>
            <person name="Neafsey D."/>
            <person name="Cheeseman I."/>
            <person name="Volkman S."/>
            <person name="Adams J."/>
            <person name="Walker B."/>
            <person name="Young S.K."/>
            <person name="Zeng Q."/>
            <person name="Gargeya S."/>
            <person name="Fitzgerald M."/>
            <person name="Haas B."/>
            <person name="Abouelleil A."/>
            <person name="Alvarado L."/>
            <person name="Arachchi H.M."/>
            <person name="Berlin A.M."/>
            <person name="Chapman S.B."/>
            <person name="Dewar J."/>
            <person name="Goldberg J."/>
            <person name="Griggs A."/>
            <person name="Gujja S."/>
            <person name="Hansen M."/>
            <person name="Howarth C."/>
            <person name="Imamovic A."/>
            <person name="Larimer J."/>
            <person name="McCowan C."/>
            <person name="Murphy C."/>
            <person name="Neiman D."/>
            <person name="Pearson M."/>
            <person name="Priest M."/>
            <person name="Roberts A."/>
            <person name="Saif S."/>
            <person name="Shea T."/>
            <person name="Sisk P."/>
            <person name="Sykes S."/>
            <person name="Wortman J."/>
            <person name="Nusbaum C."/>
            <person name="Birren B."/>
        </authorList>
    </citation>
    <scope>NUCLEOTIDE SEQUENCE [LARGE SCALE GENOMIC DNA]</scope>
    <source>
        <strain evidence="3">Tanzania (2000708)</strain>
    </source>
</reference>
<keyword evidence="1" id="KW-0472">Membrane</keyword>
<reference evidence="2 3" key="1">
    <citation type="submission" date="2013-02" db="EMBL/GenBank/DDBJ databases">
        <title>The Genome Annotation of Plasmodium falciparum Tanzania (2000708).</title>
        <authorList>
            <consortium name="The Broad Institute Genome Sequencing Platform"/>
            <consortium name="The Broad Institute Genome Sequencing Center for Infectious Disease"/>
            <person name="Neafsey D."/>
            <person name="Hoffman S."/>
            <person name="Volkman S."/>
            <person name="Rosenthal P."/>
            <person name="Walker B."/>
            <person name="Young S.K."/>
            <person name="Zeng Q."/>
            <person name="Gargeya S."/>
            <person name="Fitzgerald M."/>
            <person name="Haas B."/>
            <person name="Abouelleil A."/>
            <person name="Allen A.W."/>
            <person name="Alvarado L."/>
            <person name="Arachchi H.M."/>
            <person name="Berlin A.M."/>
            <person name="Chapman S.B."/>
            <person name="Gainer-Dewar J."/>
            <person name="Goldberg J."/>
            <person name="Griggs A."/>
            <person name="Gujja S."/>
            <person name="Hansen M."/>
            <person name="Howarth C."/>
            <person name="Imamovic A."/>
            <person name="Ireland A."/>
            <person name="Larimer J."/>
            <person name="McCowan C."/>
            <person name="Murphy C."/>
            <person name="Pearson M."/>
            <person name="Poon T.W."/>
            <person name="Priest M."/>
            <person name="Roberts A."/>
            <person name="Saif S."/>
            <person name="Shea T."/>
            <person name="Sisk P."/>
            <person name="Sykes S."/>
            <person name="Wortman J."/>
            <person name="Nusbaum C."/>
            <person name="Birren B."/>
        </authorList>
    </citation>
    <scope>NUCLEOTIDE SEQUENCE [LARGE SCALE GENOMIC DNA]</scope>
    <source>
        <strain evidence="3">Tanzania (2000708)</strain>
    </source>
</reference>
<protein>
    <submittedName>
        <fullName evidence="2">Uncharacterized protein</fullName>
    </submittedName>
</protein>
<sequence length="89" mass="10736">MGILFNIFLGIYNAPIVSFPIFYTGNIVKRIKKKTFEKYCAYDDHFVDFSILPSKPLKEVQNFNILSYFYEFKNIRKRRKKKTKKIRVD</sequence>
<evidence type="ECO:0000313" key="3">
    <source>
        <dbReference type="Proteomes" id="UP000030708"/>
    </source>
</evidence>
<evidence type="ECO:0000256" key="1">
    <source>
        <dbReference type="SAM" id="Phobius"/>
    </source>
</evidence>
<dbReference type="EMBL" id="KI926276">
    <property type="protein sequence ID" value="ETW39025.1"/>
    <property type="molecule type" value="Genomic_DNA"/>
</dbReference>
<evidence type="ECO:0000313" key="2">
    <source>
        <dbReference type="EMBL" id="ETW39025.1"/>
    </source>
</evidence>
<name>A0A024WEY9_PLAFA</name>
<accession>A0A024WEY9</accession>
<keyword evidence="1" id="KW-0812">Transmembrane</keyword>
<proteinExistence type="predicted"/>
<feature type="transmembrane region" description="Helical" evidence="1">
    <location>
        <begin position="6"/>
        <end position="28"/>
    </location>
</feature>
<dbReference type="AlphaFoldDB" id="A0A024WEY9"/>
<dbReference type="Proteomes" id="UP000030708">
    <property type="component" value="Unassembled WGS sequence"/>
</dbReference>
<organism evidence="2 3">
    <name type="scientific">Plasmodium falciparum Tanzania</name>
    <name type="common">2000708</name>
    <dbReference type="NCBI Taxonomy" id="1036725"/>
    <lineage>
        <taxon>Eukaryota</taxon>
        <taxon>Sar</taxon>
        <taxon>Alveolata</taxon>
        <taxon>Apicomplexa</taxon>
        <taxon>Aconoidasida</taxon>
        <taxon>Haemosporida</taxon>
        <taxon>Plasmodiidae</taxon>
        <taxon>Plasmodium</taxon>
        <taxon>Plasmodium (Laverania)</taxon>
    </lineage>
</organism>